<keyword evidence="2" id="KW-0503">Monooxygenase</keyword>
<dbReference type="InterPro" id="IPR002938">
    <property type="entry name" value="FAD-bd"/>
</dbReference>
<evidence type="ECO:0000313" key="2">
    <source>
        <dbReference type="EMBL" id="MDP1027848.1"/>
    </source>
</evidence>
<dbReference type="PANTHER" id="PTHR42685">
    <property type="entry name" value="GERANYLGERANYL DIPHOSPHATE REDUCTASE"/>
    <property type="match status" value="1"/>
</dbReference>
<dbReference type="Pfam" id="PF01494">
    <property type="entry name" value="FAD_binding_3"/>
    <property type="match status" value="1"/>
</dbReference>
<dbReference type="Gene3D" id="3.50.50.60">
    <property type="entry name" value="FAD/NAD(P)-binding domain"/>
    <property type="match status" value="2"/>
</dbReference>
<reference evidence="2 3" key="1">
    <citation type="submission" date="2023-07" db="EMBL/GenBank/DDBJ databases">
        <authorList>
            <person name="Kim M.K."/>
        </authorList>
    </citation>
    <scope>NUCLEOTIDE SEQUENCE [LARGE SCALE GENOMIC DNA]</scope>
    <source>
        <strain evidence="2 3">KR1UV-12</strain>
    </source>
</reference>
<dbReference type="PANTHER" id="PTHR42685:SF22">
    <property type="entry name" value="CONDITIONED MEDIUM FACTOR RECEPTOR 1"/>
    <property type="match status" value="1"/>
</dbReference>
<dbReference type="InterPro" id="IPR050407">
    <property type="entry name" value="Geranylgeranyl_reductase"/>
</dbReference>
<feature type="domain" description="FAD-binding" evidence="1">
    <location>
        <begin position="7"/>
        <end position="72"/>
    </location>
</feature>
<protein>
    <submittedName>
        <fullName evidence="2">FAD-dependent monooxygenase</fullName>
    </submittedName>
</protein>
<name>A0ABT9EMH5_9SPHN</name>
<keyword evidence="3" id="KW-1185">Reference proteome</keyword>
<accession>A0ABT9EMH5</accession>
<gene>
    <name evidence="2" type="ORF">Q5H91_11530</name>
</gene>
<comment type="caution">
    <text evidence="2">The sequence shown here is derived from an EMBL/GenBank/DDBJ whole genome shotgun (WGS) entry which is preliminary data.</text>
</comment>
<dbReference type="SUPFAM" id="SSF51905">
    <property type="entry name" value="FAD/NAD(P)-binding domain"/>
    <property type="match status" value="1"/>
</dbReference>
<organism evidence="2 3">
    <name type="scientific">Sphingomonas aurea</name>
    <dbReference type="NCBI Taxonomy" id="3063994"/>
    <lineage>
        <taxon>Bacteria</taxon>
        <taxon>Pseudomonadati</taxon>
        <taxon>Pseudomonadota</taxon>
        <taxon>Alphaproteobacteria</taxon>
        <taxon>Sphingomonadales</taxon>
        <taxon>Sphingomonadaceae</taxon>
        <taxon>Sphingomonas</taxon>
    </lineage>
</organism>
<dbReference type="EMBL" id="JAUUDS010000005">
    <property type="protein sequence ID" value="MDP1027848.1"/>
    <property type="molecule type" value="Genomic_DNA"/>
</dbReference>
<dbReference type="RefSeq" id="WP_305173554.1">
    <property type="nucleotide sequence ID" value="NZ_JAUUDS010000005.1"/>
</dbReference>
<proteinExistence type="predicted"/>
<sequence length="362" mass="36869">MRRTGPLIVGGGPAGAAAAIALAAAGERPLLLERTAETGDALCGGFLSWRSLAALARLGIEADALNRERIGEVRVFAGGRRAVAPLPWPALAVSRRTLDAALLAQVDAVERGVAVRSVEDGALRLADGAALMPAALFLATGKHDLRGLARPAAARGSDPTLGLRVRLPGSPALDRLVGPAIELHLFARGYAGIARQEDGGVNLCMAVHRSRLDAAGSPAALLAMLAAEAPDLGERLSFMTSEPVQAVANVPYGWRARAGTAGLFRLGDQAAVIPSLAGEGMGIALASGIAAAGAHARGGGAAARAWQPHFAARVRRPMAVAGLLRRLAEGAAAPWLVRAATPGLIQIMAAATRIDHDAPTGA</sequence>
<evidence type="ECO:0000259" key="1">
    <source>
        <dbReference type="Pfam" id="PF01494"/>
    </source>
</evidence>
<evidence type="ECO:0000313" key="3">
    <source>
        <dbReference type="Proteomes" id="UP001230685"/>
    </source>
</evidence>
<dbReference type="InterPro" id="IPR036188">
    <property type="entry name" value="FAD/NAD-bd_sf"/>
</dbReference>
<keyword evidence="2" id="KW-0560">Oxidoreductase</keyword>
<dbReference type="GO" id="GO:0004497">
    <property type="term" value="F:monooxygenase activity"/>
    <property type="evidence" value="ECO:0007669"/>
    <property type="project" value="UniProtKB-KW"/>
</dbReference>
<dbReference type="Proteomes" id="UP001230685">
    <property type="component" value="Unassembled WGS sequence"/>
</dbReference>